<evidence type="ECO:0000256" key="2">
    <source>
        <dbReference type="SAM" id="SignalP"/>
    </source>
</evidence>
<evidence type="ECO:0000313" key="3">
    <source>
        <dbReference type="EMBL" id="MDH0149195.1"/>
    </source>
</evidence>
<feature type="signal peptide" evidence="2">
    <location>
        <begin position="1"/>
        <end position="21"/>
    </location>
</feature>
<keyword evidence="2" id="KW-0732">Signal</keyword>
<dbReference type="EMBL" id="JAODZE010000053">
    <property type="protein sequence ID" value="MDH0149195.1"/>
    <property type="molecule type" value="Genomic_DNA"/>
</dbReference>
<feature type="chain" id="PRO_5041386212" evidence="2">
    <location>
        <begin position="22"/>
        <end position="62"/>
    </location>
</feature>
<evidence type="ECO:0000256" key="1">
    <source>
        <dbReference type="SAM" id="Phobius"/>
    </source>
</evidence>
<dbReference type="Pfam" id="PF05356">
    <property type="entry name" value="Phage_Coat_B"/>
    <property type="match status" value="1"/>
</dbReference>
<keyword evidence="1" id="KW-0812">Transmembrane</keyword>
<organism evidence="3 4">
    <name type="scientific">Stutzerimonas stutzeri</name>
    <name type="common">Pseudomonas stutzeri</name>
    <dbReference type="NCBI Taxonomy" id="316"/>
    <lineage>
        <taxon>Bacteria</taxon>
        <taxon>Pseudomonadati</taxon>
        <taxon>Pseudomonadota</taxon>
        <taxon>Gammaproteobacteria</taxon>
        <taxon>Pseudomonadales</taxon>
        <taxon>Pseudomonadaceae</taxon>
        <taxon>Stutzerimonas</taxon>
    </lineage>
</organism>
<dbReference type="InterPro" id="IPR008020">
    <property type="entry name" value="G8P"/>
</dbReference>
<accession>A0AA42HBV0</accession>
<comment type="caution">
    <text evidence="3">The sequence shown here is derived from an EMBL/GenBank/DDBJ whole genome shotgun (WGS) entry which is preliminary data.</text>
</comment>
<name>A0AA42HBV0_STUST</name>
<gene>
    <name evidence="3" type="ORF">N7335_22670</name>
</gene>
<reference evidence="3" key="1">
    <citation type="submission" date="2022-09" db="EMBL/GenBank/DDBJ databases">
        <title>Intensive care unit water sources are persistently colonized with multi-drug resistant bacteria and are the site of extensive horizontal gene transfer of antibiotic resistance genes.</title>
        <authorList>
            <person name="Diorio-Toth L."/>
        </authorList>
    </citation>
    <scope>NUCLEOTIDE SEQUENCE</scope>
    <source>
        <strain evidence="3">GD04147</strain>
    </source>
</reference>
<proteinExistence type="predicted"/>
<sequence>MQKLKALFAVGSTVAAGSVFAAVPSEVTESLTEAGTDAAVIGGAVLVVLVGIAAFKYMRRAM</sequence>
<keyword evidence="1" id="KW-0472">Membrane</keyword>
<feature type="transmembrane region" description="Helical" evidence="1">
    <location>
        <begin position="37"/>
        <end position="58"/>
    </location>
</feature>
<evidence type="ECO:0000313" key="4">
    <source>
        <dbReference type="Proteomes" id="UP001158076"/>
    </source>
</evidence>
<dbReference type="AlphaFoldDB" id="A0AA42HBV0"/>
<dbReference type="Proteomes" id="UP001158076">
    <property type="component" value="Unassembled WGS sequence"/>
</dbReference>
<keyword evidence="1" id="KW-1133">Transmembrane helix</keyword>
<protein>
    <submittedName>
        <fullName evidence="3">Major capsid protein</fullName>
    </submittedName>
</protein>
<dbReference type="RefSeq" id="WP_279648054.1">
    <property type="nucleotide sequence ID" value="NZ_JAODZE010000053.1"/>
</dbReference>